<feature type="compositionally biased region" description="Acidic residues" evidence="9">
    <location>
        <begin position="426"/>
        <end position="436"/>
    </location>
</feature>
<dbReference type="PANTHER" id="PTHR11003">
    <property type="entry name" value="POTASSIUM CHANNEL, SUBFAMILY K"/>
    <property type="match status" value="1"/>
</dbReference>
<dbReference type="Pfam" id="PF07885">
    <property type="entry name" value="Ion_trans_2"/>
    <property type="match status" value="2"/>
</dbReference>
<evidence type="ECO:0000256" key="7">
    <source>
        <dbReference type="ARBA" id="ARBA00023303"/>
    </source>
</evidence>
<evidence type="ECO:0000256" key="5">
    <source>
        <dbReference type="ARBA" id="ARBA00023065"/>
    </source>
</evidence>
<evidence type="ECO:0000256" key="6">
    <source>
        <dbReference type="ARBA" id="ARBA00023136"/>
    </source>
</evidence>
<organism evidence="12 13">
    <name type="scientific">Paralvinella palmiformis</name>
    <dbReference type="NCBI Taxonomy" id="53620"/>
    <lineage>
        <taxon>Eukaryota</taxon>
        <taxon>Metazoa</taxon>
        <taxon>Spiralia</taxon>
        <taxon>Lophotrochozoa</taxon>
        <taxon>Annelida</taxon>
        <taxon>Polychaeta</taxon>
        <taxon>Sedentaria</taxon>
        <taxon>Canalipalpata</taxon>
        <taxon>Terebellida</taxon>
        <taxon>Terebelliformia</taxon>
        <taxon>Alvinellidae</taxon>
        <taxon>Paralvinella</taxon>
    </lineage>
</organism>
<dbReference type="InterPro" id="IPR013099">
    <property type="entry name" value="K_chnl_dom"/>
</dbReference>
<feature type="compositionally biased region" description="Basic and acidic residues" evidence="9">
    <location>
        <begin position="289"/>
        <end position="343"/>
    </location>
</feature>
<dbReference type="Gene3D" id="1.10.287.70">
    <property type="match status" value="2"/>
</dbReference>
<dbReference type="Proteomes" id="UP001208570">
    <property type="component" value="Unassembled WGS sequence"/>
</dbReference>
<dbReference type="PRINTS" id="PR01333">
    <property type="entry name" value="2POREKCHANEL"/>
</dbReference>
<dbReference type="GO" id="GO:0030322">
    <property type="term" value="P:stabilization of membrane potential"/>
    <property type="evidence" value="ECO:0007669"/>
    <property type="project" value="TreeGrafter"/>
</dbReference>
<feature type="transmembrane region" description="Helical" evidence="10">
    <location>
        <begin position="26"/>
        <end position="48"/>
    </location>
</feature>
<feature type="compositionally biased region" description="Basic residues" evidence="9">
    <location>
        <begin position="278"/>
        <end position="288"/>
    </location>
</feature>
<feature type="compositionally biased region" description="Basic and acidic residues" evidence="9">
    <location>
        <begin position="389"/>
        <end position="399"/>
    </location>
</feature>
<keyword evidence="13" id="KW-1185">Reference proteome</keyword>
<proteinExistence type="inferred from homology"/>
<evidence type="ECO:0000256" key="9">
    <source>
        <dbReference type="SAM" id="MobiDB-lite"/>
    </source>
</evidence>
<feature type="transmembrane region" description="Helical" evidence="10">
    <location>
        <begin position="540"/>
        <end position="565"/>
    </location>
</feature>
<dbReference type="GO" id="GO:0015271">
    <property type="term" value="F:outward rectifier potassium channel activity"/>
    <property type="evidence" value="ECO:0007669"/>
    <property type="project" value="TreeGrafter"/>
</dbReference>
<comment type="similarity">
    <text evidence="8">Belongs to the two pore domain potassium channel (TC 1.A.1.8) family.</text>
</comment>
<feature type="domain" description="Potassium channel" evidence="11">
    <location>
        <begin position="10"/>
        <end position="48"/>
    </location>
</feature>
<evidence type="ECO:0000256" key="2">
    <source>
        <dbReference type="ARBA" id="ARBA00022448"/>
    </source>
</evidence>
<evidence type="ECO:0000256" key="1">
    <source>
        <dbReference type="ARBA" id="ARBA00004141"/>
    </source>
</evidence>
<feature type="region of interest" description="Disordered" evidence="9">
    <location>
        <begin position="197"/>
        <end position="439"/>
    </location>
</feature>
<comment type="caution">
    <text evidence="12">The sequence shown here is derived from an EMBL/GenBank/DDBJ whole genome shotgun (WGS) entry which is preliminary data.</text>
</comment>
<feature type="domain" description="Potassium channel" evidence="11">
    <location>
        <begin position="550"/>
        <end position="629"/>
    </location>
</feature>
<evidence type="ECO:0000259" key="11">
    <source>
        <dbReference type="Pfam" id="PF07885"/>
    </source>
</evidence>
<sequence length="649" mass="72922">MAAAGKRPEGYGHVAPKTEWGRLVTILYALIGIPLTFLYLSNIGNFLANSFRLFYKKVCCDIFCCQQCERKKKMQRLRLRRQREQLAAQRNLSLTSPPHPLQYGTHDETLPIPTPNQSEYYIEAEQFGLPGGDENLGFEDDVDSEGEIQVEPNDDSMTEYDKENETLLGKGASDEIRETDILDDDFMKYTENVRETDILDDDLDPPSRKPSKKKATSPSSDIHVSSGILDKLGDARETDILNDSEDENNDDNGHYDDMDCNNEPKLPDGRLKNEGSTKKCRAGSKKSRWLRDRTKKGDKDTKDKKDRTKNVDATKEHSKSFKKDKDREAKKERTLSSNKDLKRQGSTRAAAGEAADPYTSHSRSDSKKGKACATETNKSTRSSRKFLRKGSDKNKKRDSAQTAANPSQHLLRRKSSKKLKKSSSSSEDEEGDDEDEVKIQNKAFHHSEESFVTAQGDSLSYVEKLNSEPGSDVDVDDDAAIEDRFHAGRVPKSAIAPDITIDDDDDFAIELMEYGELGPGHGRFADDPFEYEGHADDEKVTVPISICLIIIAGYIFAGSVLFTVWEEWDYLTGSYFCFITLSTIGFGDIVPGTDMKEWSSHSKLVSCSLWLAFGLSLLAMCFNLMQEEVKEKCKWLGKKLGLLKDENEA</sequence>
<keyword evidence="6 10" id="KW-0472">Membrane</keyword>
<feature type="compositionally biased region" description="Acidic residues" evidence="9">
    <location>
        <begin position="240"/>
        <end position="250"/>
    </location>
</feature>
<feature type="compositionally biased region" description="Basic residues" evidence="9">
    <location>
        <begin position="410"/>
        <end position="421"/>
    </location>
</feature>
<evidence type="ECO:0000256" key="8">
    <source>
        <dbReference type="RuleBase" id="RU003857"/>
    </source>
</evidence>
<reference evidence="12" key="1">
    <citation type="journal article" date="2023" name="Mol. Biol. Evol.">
        <title>Third-Generation Sequencing Reveals the Adaptive Role of the Epigenome in Three Deep-Sea Polychaetes.</title>
        <authorList>
            <person name="Perez M."/>
            <person name="Aroh O."/>
            <person name="Sun Y."/>
            <person name="Lan Y."/>
            <person name="Juniper S.K."/>
            <person name="Young C.R."/>
            <person name="Angers B."/>
            <person name="Qian P.Y."/>
        </authorList>
    </citation>
    <scope>NUCLEOTIDE SEQUENCE</scope>
    <source>
        <strain evidence="12">P08H-3</strain>
    </source>
</reference>
<dbReference type="SUPFAM" id="SSF81324">
    <property type="entry name" value="Voltage-gated potassium channels"/>
    <property type="match status" value="2"/>
</dbReference>
<evidence type="ECO:0000313" key="13">
    <source>
        <dbReference type="Proteomes" id="UP001208570"/>
    </source>
</evidence>
<evidence type="ECO:0000313" key="12">
    <source>
        <dbReference type="EMBL" id="KAK2170338.1"/>
    </source>
</evidence>
<keyword evidence="2 8" id="KW-0813">Transport</keyword>
<comment type="subcellular location">
    <subcellularLocation>
        <location evidence="1">Membrane</location>
        <topology evidence="1">Multi-pass membrane protein</topology>
    </subcellularLocation>
</comment>
<accession>A0AAD9KGV2</accession>
<name>A0AAD9KGV2_9ANNE</name>
<evidence type="ECO:0000256" key="10">
    <source>
        <dbReference type="SAM" id="Phobius"/>
    </source>
</evidence>
<feature type="transmembrane region" description="Helical" evidence="10">
    <location>
        <begin position="604"/>
        <end position="625"/>
    </location>
</feature>
<dbReference type="PANTHER" id="PTHR11003:SF334">
    <property type="entry name" value="FI03418P"/>
    <property type="match status" value="1"/>
</dbReference>
<keyword evidence="4 10" id="KW-1133">Transmembrane helix</keyword>
<dbReference type="AlphaFoldDB" id="A0AAD9KGV2"/>
<dbReference type="EMBL" id="JAODUP010000003">
    <property type="protein sequence ID" value="KAK2170338.1"/>
    <property type="molecule type" value="Genomic_DNA"/>
</dbReference>
<dbReference type="GO" id="GO:0005886">
    <property type="term" value="C:plasma membrane"/>
    <property type="evidence" value="ECO:0007669"/>
    <property type="project" value="TreeGrafter"/>
</dbReference>
<keyword evidence="7 8" id="KW-0407">Ion channel</keyword>
<gene>
    <name evidence="12" type="ORF">LSH36_3g15014</name>
</gene>
<keyword evidence="5 8" id="KW-0406">Ion transport</keyword>
<dbReference type="InterPro" id="IPR003280">
    <property type="entry name" value="2pore_dom_K_chnl"/>
</dbReference>
<evidence type="ECO:0000256" key="3">
    <source>
        <dbReference type="ARBA" id="ARBA00022692"/>
    </source>
</evidence>
<feature type="transmembrane region" description="Helical" evidence="10">
    <location>
        <begin position="571"/>
        <end position="592"/>
    </location>
</feature>
<keyword evidence="3 8" id="KW-0812">Transmembrane</keyword>
<evidence type="ECO:0000256" key="4">
    <source>
        <dbReference type="ARBA" id="ARBA00022989"/>
    </source>
</evidence>
<protein>
    <recommendedName>
        <fullName evidence="11">Potassium channel domain-containing protein</fullName>
    </recommendedName>
</protein>
<feature type="compositionally biased region" description="Basic and acidic residues" evidence="9">
    <location>
        <begin position="265"/>
        <end position="277"/>
    </location>
</feature>
<dbReference type="GO" id="GO:0022841">
    <property type="term" value="F:potassium ion leak channel activity"/>
    <property type="evidence" value="ECO:0007669"/>
    <property type="project" value="TreeGrafter"/>
</dbReference>